<feature type="compositionally biased region" description="Basic and acidic residues" evidence="1">
    <location>
        <begin position="282"/>
        <end position="291"/>
    </location>
</feature>
<evidence type="ECO:0000313" key="3">
    <source>
        <dbReference type="Proteomes" id="UP001148786"/>
    </source>
</evidence>
<sequence>MFHVNTLNAAISQEDGSIRPSFEGVFVYLFILGSLFEAWMSPSMTVDDRVLAALRARFWLHNWHKHILYLTARLPDLYSPAWSSISSASFQIFNHLCDTLILLILAYSHFYPTIPFCIWVFGTSFVEHFFGIARQLLPNFSYAEFLKMVQHIMVCQRILESGVLKSKREQDSATGYIFSANMDMRAQAPSPTQLTPASLSEERLNDLVRIAYDEAFHICRDILLLTTIPRLRPGKTINLHPLGAPSLRVKKVKKQKVADDTDYVSDTELEDEESDSEDDSEDPSHNSEDPSSHGIGVSSSSIDSTAEQASSAAARYSALCTDLDDIIEEAALSPEQIASPAPHNLPKPPSGSSPFPSQPKASQIIDHLSNTISVEKMVNYRRQVQSGTVVKSECTVTVSPKYAIAKVPQDLNPDLKKQETKKTRQIRWENIAKGIQDILKSAATLTKSVSPNVSQSELLNIGSKNVTLLHVLQRDSFTVNAGNEIDEDDVDDEVGQSTPNFICTIGNHKFHLHTHASVGQLIYHLGKNALTGAHSLHKSLTPLAASHWHAVQWAKTAIPTAPSPLKIRIPGGNMK</sequence>
<name>A0A9W8MXL7_9AGAR</name>
<gene>
    <name evidence="2" type="ORF">NLJ89_g3093</name>
</gene>
<comment type="caution">
    <text evidence="2">The sequence shown here is derived from an EMBL/GenBank/DDBJ whole genome shotgun (WGS) entry which is preliminary data.</text>
</comment>
<accession>A0A9W8MXL7</accession>
<dbReference type="OrthoDB" id="2436145at2759"/>
<proteinExistence type="predicted"/>
<evidence type="ECO:0000313" key="2">
    <source>
        <dbReference type="EMBL" id="KAJ3513177.1"/>
    </source>
</evidence>
<dbReference type="AlphaFoldDB" id="A0A9W8MXL7"/>
<reference evidence="2" key="1">
    <citation type="submission" date="2022-07" db="EMBL/GenBank/DDBJ databases">
        <title>Genome Sequence of Agrocybe chaxingu.</title>
        <authorList>
            <person name="Buettner E."/>
        </authorList>
    </citation>
    <scope>NUCLEOTIDE SEQUENCE</scope>
    <source>
        <strain evidence="2">MP-N11</strain>
    </source>
</reference>
<dbReference type="Proteomes" id="UP001148786">
    <property type="component" value="Unassembled WGS sequence"/>
</dbReference>
<feature type="compositionally biased region" description="Acidic residues" evidence="1">
    <location>
        <begin position="260"/>
        <end position="281"/>
    </location>
</feature>
<evidence type="ECO:0000256" key="1">
    <source>
        <dbReference type="SAM" id="MobiDB-lite"/>
    </source>
</evidence>
<protein>
    <submittedName>
        <fullName evidence="2">Uncharacterized protein</fullName>
    </submittedName>
</protein>
<dbReference type="EMBL" id="JANKHO010000213">
    <property type="protein sequence ID" value="KAJ3513177.1"/>
    <property type="molecule type" value="Genomic_DNA"/>
</dbReference>
<organism evidence="2 3">
    <name type="scientific">Agrocybe chaxingu</name>
    <dbReference type="NCBI Taxonomy" id="84603"/>
    <lineage>
        <taxon>Eukaryota</taxon>
        <taxon>Fungi</taxon>
        <taxon>Dikarya</taxon>
        <taxon>Basidiomycota</taxon>
        <taxon>Agaricomycotina</taxon>
        <taxon>Agaricomycetes</taxon>
        <taxon>Agaricomycetidae</taxon>
        <taxon>Agaricales</taxon>
        <taxon>Agaricineae</taxon>
        <taxon>Strophariaceae</taxon>
        <taxon>Agrocybe</taxon>
    </lineage>
</organism>
<feature type="compositionally biased region" description="Low complexity" evidence="1">
    <location>
        <begin position="292"/>
        <end position="304"/>
    </location>
</feature>
<feature type="region of interest" description="Disordered" evidence="1">
    <location>
        <begin position="338"/>
        <end position="361"/>
    </location>
</feature>
<keyword evidence="3" id="KW-1185">Reference proteome</keyword>
<feature type="region of interest" description="Disordered" evidence="1">
    <location>
        <begin position="250"/>
        <end position="306"/>
    </location>
</feature>